<dbReference type="HAMAP" id="MF_00108">
    <property type="entry name" value="IspD"/>
    <property type="match status" value="1"/>
</dbReference>
<keyword evidence="9" id="KW-1185">Reference proteome</keyword>
<comment type="catalytic activity">
    <reaction evidence="1 7">
        <text>2-C-methyl-D-erythritol 4-phosphate + CTP + H(+) = 4-CDP-2-C-methyl-D-erythritol + diphosphate</text>
        <dbReference type="Rhea" id="RHEA:13429"/>
        <dbReference type="ChEBI" id="CHEBI:15378"/>
        <dbReference type="ChEBI" id="CHEBI:33019"/>
        <dbReference type="ChEBI" id="CHEBI:37563"/>
        <dbReference type="ChEBI" id="CHEBI:57823"/>
        <dbReference type="ChEBI" id="CHEBI:58262"/>
        <dbReference type="EC" id="2.7.7.60"/>
    </reaction>
</comment>
<name>A0A1I4V1L3_9BACT</name>
<gene>
    <name evidence="7" type="primary">ispD</name>
    <name evidence="8" type="ORF">SAMN05660836_02094</name>
</gene>
<feature type="site" description="Transition state stabilizer" evidence="7">
    <location>
        <position position="16"/>
    </location>
</feature>
<evidence type="ECO:0000313" key="8">
    <source>
        <dbReference type="EMBL" id="SFM95088.1"/>
    </source>
</evidence>
<dbReference type="UniPathway" id="UPA00056">
    <property type="reaction ID" value="UER00093"/>
</dbReference>
<dbReference type="InterPro" id="IPR029044">
    <property type="entry name" value="Nucleotide-diphossugar_trans"/>
</dbReference>
<comment type="pathway">
    <text evidence="2 7">Isoprenoid biosynthesis; isopentenyl diphosphate biosynthesis via DXP pathway; isopentenyl diphosphate from 1-deoxy-D-xylulose 5-phosphate: step 2/6.</text>
</comment>
<reference evidence="8 9" key="1">
    <citation type="submission" date="2016-10" db="EMBL/GenBank/DDBJ databases">
        <authorList>
            <person name="de Groot N.N."/>
        </authorList>
    </citation>
    <scope>NUCLEOTIDE SEQUENCE [LARGE SCALE GENOMIC DNA]</scope>
    <source>
        <strain evidence="8 9">DSM 9990</strain>
    </source>
</reference>
<organism evidence="8 9">
    <name type="scientific">Thermodesulforhabdus norvegica</name>
    <dbReference type="NCBI Taxonomy" id="39841"/>
    <lineage>
        <taxon>Bacteria</taxon>
        <taxon>Pseudomonadati</taxon>
        <taxon>Thermodesulfobacteriota</taxon>
        <taxon>Syntrophobacteria</taxon>
        <taxon>Syntrophobacterales</taxon>
        <taxon>Thermodesulforhabdaceae</taxon>
        <taxon>Thermodesulforhabdus</taxon>
    </lineage>
</organism>
<comment type="function">
    <text evidence="7">Catalyzes the formation of 4-diphosphocytidyl-2-C-methyl-D-erythritol from CTP and 2-C-methyl-D-erythritol 4-phosphate (MEP).</text>
</comment>
<dbReference type="InterPro" id="IPR001228">
    <property type="entry name" value="IspD"/>
</dbReference>
<sequence length="231" mass="26049">MENLVAVIPAAGRGVRFGHSIPKQFVEVGGKPILAWTVRALYRCGAIARWIICLPEEGFENYGELMARHLGAILDRCCFVPGGKERYETVWKGLQRLDESCRWVLIHDGARPFVSSELTRRVVQKAMETGAAVAALPATDTVKNVRGDRVCTTLDRSTVYLVQTPQVFRRDLILEAYKSVLSKDTDGPLGTDDAWFVERIGHPVYVVEGERQNIKITTVEDLEWFRWKMGL</sequence>
<feature type="site" description="Transition state stabilizer" evidence="7">
    <location>
        <position position="23"/>
    </location>
</feature>
<dbReference type="GO" id="GO:0050518">
    <property type="term" value="F:2-C-methyl-D-erythritol 4-phosphate cytidylyltransferase activity"/>
    <property type="evidence" value="ECO:0007669"/>
    <property type="project" value="UniProtKB-UniRule"/>
</dbReference>
<dbReference type="CDD" id="cd02516">
    <property type="entry name" value="CDP-ME_synthetase"/>
    <property type="match status" value="1"/>
</dbReference>
<dbReference type="Gene3D" id="3.90.550.10">
    <property type="entry name" value="Spore Coat Polysaccharide Biosynthesis Protein SpsA, Chain A"/>
    <property type="match status" value="1"/>
</dbReference>
<evidence type="ECO:0000256" key="5">
    <source>
        <dbReference type="ARBA" id="ARBA00022695"/>
    </source>
</evidence>
<evidence type="ECO:0000256" key="4">
    <source>
        <dbReference type="ARBA" id="ARBA00022679"/>
    </source>
</evidence>
<dbReference type="Pfam" id="PF01128">
    <property type="entry name" value="IspD"/>
    <property type="match status" value="1"/>
</dbReference>
<dbReference type="AlphaFoldDB" id="A0A1I4V1L3"/>
<dbReference type="PROSITE" id="PS01295">
    <property type="entry name" value="ISPD"/>
    <property type="match status" value="1"/>
</dbReference>
<dbReference type="NCBIfam" id="TIGR00453">
    <property type="entry name" value="ispD"/>
    <property type="match status" value="1"/>
</dbReference>
<evidence type="ECO:0000256" key="2">
    <source>
        <dbReference type="ARBA" id="ARBA00004787"/>
    </source>
</evidence>
<keyword evidence="5 7" id="KW-0548">Nucleotidyltransferase</keyword>
<evidence type="ECO:0000256" key="1">
    <source>
        <dbReference type="ARBA" id="ARBA00001282"/>
    </source>
</evidence>
<dbReference type="InterPro" id="IPR018294">
    <property type="entry name" value="ISPD_synthase_CS"/>
</dbReference>
<dbReference type="STRING" id="39841.SAMN05660836_02094"/>
<dbReference type="PANTHER" id="PTHR32125:SF4">
    <property type="entry name" value="2-C-METHYL-D-ERYTHRITOL 4-PHOSPHATE CYTIDYLYLTRANSFERASE, CHLOROPLASTIC"/>
    <property type="match status" value="1"/>
</dbReference>
<keyword evidence="4 7" id="KW-0808">Transferase</keyword>
<dbReference type="OrthoDB" id="9804336at2"/>
<dbReference type="GO" id="GO:0019288">
    <property type="term" value="P:isopentenyl diphosphate biosynthetic process, methylerythritol 4-phosphate pathway"/>
    <property type="evidence" value="ECO:0007669"/>
    <property type="project" value="UniProtKB-UniRule"/>
</dbReference>
<evidence type="ECO:0000256" key="7">
    <source>
        <dbReference type="HAMAP-Rule" id="MF_00108"/>
    </source>
</evidence>
<evidence type="ECO:0000256" key="3">
    <source>
        <dbReference type="ARBA" id="ARBA00009789"/>
    </source>
</evidence>
<dbReference type="InterPro" id="IPR050088">
    <property type="entry name" value="IspD/TarI_cytidylyltransf_bact"/>
</dbReference>
<evidence type="ECO:0000313" key="9">
    <source>
        <dbReference type="Proteomes" id="UP000199611"/>
    </source>
</evidence>
<protein>
    <recommendedName>
        <fullName evidence="7">2-C-methyl-D-erythritol 4-phosphate cytidylyltransferase</fullName>
        <ecNumber evidence="7">2.7.7.60</ecNumber>
    </recommendedName>
    <alternativeName>
        <fullName evidence="7">4-diphosphocytidyl-2C-methyl-D-erythritol synthase</fullName>
    </alternativeName>
    <alternativeName>
        <fullName evidence="7">MEP cytidylyltransferase</fullName>
        <shortName evidence="7">MCT</shortName>
    </alternativeName>
</protein>
<comment type="similarity">
    <text evidence="3 7">Belongs to the IspD/TarI cytidylyltransferase family. IspD subfamily.</text>
</comment>
<dbReference type="RefSeq" id="WP_093395614.1">
    <property type="nucleotide sequence ID" value="NZ_FOUU01000007.1"/>
</dbReference>
<dbReference type="EC" id="2.7.7.60" evidence="7"/>
<evidence type="ECO:0000256" key="6">
    <source>
        <dbReference type="ARBA" id="ARBA00023229"/>
    </source>
</evidence>
<feature type="site" description="Positions MEP for the nucleophilic attack" evidence="7">
    <location>
        <position position="215"/>
    </location>
</feature>
<proteinExistence type="inferred from homology"/>
<dbReference type="Proteomes" id="UP000199611">
    <property type="component" value="Unassembled WGS sequence"/>
</dbReference>
<feature type="site" description="Positions MEP for the nucleophilic attack" evidence="7">
    <location>
        <position position="156"/>
    </location>
</feature>
<dbReference type="EMBL" id="FOUU01000007">
    <property type="protein sequence ID" value="SFM95088.1"/>
    <property type="molecule type" value="Genomic_DNA"/>
</dbReference>
<dbReference type="SUPFAM" id="SSF53448">
    <property type="entry name" value="Nucleotide-diphospho-sugar transferases"/>
    <property type="match status" value="1"/>
</dbReference>
<keyword evidence="6 7" id="KW-0414">Isoprene biosynthesis</keyword>
<accession>A0A1I4V1L3</accession>
<dbReference type="FunFam" id="3.90.550.10:FF:000003">
    <property type="entry name" value="2-C-methyl-D-erythritol 4-phosphate cytidylyltransferase"/>
    <property type="match status" value="1"/>
</dbReference>
<dbReference type="PANTHER" id="PTHR32125">
    <property type="entry name" value="2-C-METHYL-D-ERYTHRITOL 4-PHOSPHATE CYTIDYLYLTRANSFERASE, CHLOROPLASTIC"/>
    <property type="match status" value="1"/>
</dbReference>
<dbReference type="InterPro" id="IPR034683">
    <property type="entry name" value="IspD/TarI"/>
</dbReference>